<dbReference type="InterPro" id="IPR050792">
    <property type="entry name" value="ADP-ribosylglycohydrolase"/>
</dbReference>
<organism evidence="10 11">
    <name type="scientific">Paralvinella palmiformis</name>
    <dbReference type="NCBI Taxonomy" id="53620"/>
    <lineage>
        <taxon>Eukaryota</taxon>
        <taxon>Metazoa</taxon>
        <taxon>Spiralia</taxon>
        <taxon>Lophotrochozoa</taxon>
        <taxon>Annelida</taxon>
        <taxon>Polychaeta</taxon>
        <taxon>Sedentaria</taxon>
        <taxon>Canalipalpata</taxon>
        <taxon>Terebellida</taxon>
        <taxon>Terebelliformia</taxon>
        <taxon>Alvinellidae</taxon>
        <taxon>Paralvinella</taxon>
    </lineage>
</organism>
<feature type="region of interest" description="Disordered" evidence="9">
    <location>
        <begin position="355"/>
        <end position="595"/>
    </location>
</feature>
<sequence>MADIRERYIACMVLAGVGDAMGYKCGTWEFCTAGRMIHEEMKALGGVEKLEIKFPHWIVSDDTVMHLATGDALVEHGQDADKESLYDKTAHYYQECMNDMHGRAPGITSSSSCRSLRPGQPQGYQLEFDKRGGGCGAAMRSMCIGLRYPSEDDLDDLISYAIEAGRMTHHHPTGYLGSLASALFVSYAIQGKPPIEWGAGLFSTLPKALQHIKSQGRYVENNKKAWSFFETKWKEYLEERGLKEPPFELKFPDQYDVEERDSFYQSLSYDGWGGASGHDAPMIAYDAVLGAGDSWVELCKRGILHGGDNDSTGTIAGALFGAMYGFKEIPECNYKIKEEMGVNLYKLSHPENVEPANQKETNVSVPVDNVPPSKVEPSDQKETSASASVDDVPCDKAKPANLKETDISTTAGDVPSDKVAPADKRESDTSMNPNGFPSDKVEPADQNKIGMSMNVDGVPLDKVEKANQKETNVSVPVDNVPPSKVEPSDQKETSASAIYGRDGKNPFWGSPGPADKRESDTSMNPNGVPSDKVEPADQNKIGMSMNVDGVPLDKVEKANQKETNVSVPVDNVPPSKVEPSDQKETSAHVADSDKS</sequence>
<dbReference type="InterPro" id="IPR005502">
    <property type="entry name" value="Ribosyl_crysJ1"/>
</dbReference>
<dbReference type="GO" id="GO:0003875">
    <property type="term" value="F:ADP-ribosylarginine hydrolase activity"/>
    <property type="evidence" value="ECO:0007669"/>
    <property type="project" value="UniProtKB-EC"/>
</dbReference>
<evidence type="ECO:0000256" key="3">
    <source>
        <dbReference type="ARBA" id="ARBA00049582"/>
    </source>
</evidence>
<dbReference type="EMBL" id="JAODUP010000034">
    <property type="protein sequence ID" value="KAK2166853.1"/>
    <property type="molecule type" value="Genomic_DNA"/>
</dbReference>
<feature type="binding site" evidence="8">
    <location>
        <position position="62"/>
    </location>
    <ligand>
        <name>Mg(2+)</name>
        <dbReference type="ChEBI" id="CHEBI:18420"/>
        <label>1</label>
    </ligand>
</feature>
<evidence type="ECO:0000256" key="6">
    <source>
        <dbReference type="ARBA" id="ARBA00049798"/>
    </source>
</evidence>
<proteinExistence type="inferred from homology"/>
<feature type="binding site" evidence="8">
    <location>
        <position position="60"/>
    </location>
    <ligand>
        <name>Mg(2+)</name>
        <dbReference type="ChEBI" id="CHEBI:18420"/>
        <label>1</label>
    </ligand>
</feature>
<keyword evidence="11" id="KW-1185">Reference proteome</keyword>
<gene>
    <name evidence="10" type="ORF">LSH36_34g01033</name>
</gene>
<comment type="similarity">
    <text evidence="1">Belongs to the ADP-ribosylglycohydrolase family.</text>
</comment>
<dbReference type="Gene3D" id="1.10.4080.10">
    <property type="entry name" value="ADP-ribosylation/Crystallin J1"/>
    <property type="match status" value="1"/>
</dbReference>
<feature type="compositionally biased region" description="Basic and acidic residues" evidence="9">
    <location>
        <begin position="578"/>
        <end position="595"/>
    </location>
</feature>
<feature type="compositionally biased region" description="Basic and acidic residues" evidence="9">
    <location>
        <begin position="459"/>
        <end position="468"/>
    </location>
</feature>
<dbReference type="EC" id="3.2.2.19" evidence="4"/>
<evidence type="ECO:0000313" key="10">
    <source>
        <dbReference type="EMBL" id="KAK2166853.1"/>
    </source>
</evidence>
<name>A0AAD9NFN5_9ANNE</name>
<comment type="function">
    <text evidence="3">Specifically acts as an arginine mono-ADP-ribosylhydrolase by mediating the removal of mono-ADP-ribose attached to arginine residues on proteins.</text>
</comment>
<feature type="binding site" evidence="8">
    <location>
        <position position="310"/>
    </location>
    <ligand>
        <name>Mg(2+)</name>
        <dbReference type="ChEBI" id="CHEBI:18420"/>
        <label>1</label>
    </ligand>
</feature>
<evidence type="ECO:0000256" key="4">
    <source>
        <dbReference type="ARBA" id="ARBA00049725"/>
    </source>
</evidence>
<evidence type="ECO:0000256" key="8">
    <source>
        <dbReference type="PIRSR" id="PIRSR605502-1"/>
    </source>
</evidence>
<dbReference type="SUPFAM" id="SSF101478">
    <property type="entry name" value="ADP-ribosylglycohydrolase"/>
    <property type="match status" value="1"/>
</dbReference>
<evidence type="ECO:0000313" key="11">
    <source>
        <dbReference type="Proteomes" id="UP001208570"/>
    </source>
</evidence>
<feature type="binding site" evidence="8">
    <location>
        <position position="308"/>
    </location>
    <ligand>
        <name>Mg(2+)</name>
        <dbReference type="ChEBI" id="CHEBI:18420"/>
        <label>1</label>
    </ligand>
</feature>
<dbReference type="Proteomes" id="UP001208570">
    <property type="component" value="Unassembled WGS sequence"/>
</dbReference>
<dbReference type="InterPro" id="IPR036705">
    <property type="entry name" value="Ribosyl_crysJ1_sf"/>
</dbReference>
<evidence type="ECO:0000256" key="2">
    <source>
        <dbReference type="ARBA" id="ARBA00022801"/>
    </source>
</evidence>
<comment type="cofactor">
    <cofactor evidence="8">
        <name>Mg(2+)</name>
        <dbReference type="ChEBI" id="CHEBI:18420"/>
    </cofactor>
    <text evidence="8">Binds 2 magnesium ions per subunit.</text>
</comment>
<protein>
    <recommendedName>
        <fullName evidence="5">ADP-ribosylhydrolase ARH1</fullName>
        <ecNumber evidence="4">3.2.2.19</ecNumber>
    </recommendedName>
    <alternativeName>
        <fullName evidence="6">ADP-ribose-L-arginine cleaving enzyme</fullName>
    </alternativeName>
    <alternativeName>
        <fullName evidence="7">[Protein ADP-ribosylarginine] hydrolase</fullName>
    </alternativeName>
</protein>
<dbReference type="PANTHER" id="PTHR16222">
    <property type="entry name" value="ADP-RIBOSYLGLYCOHYDROLASE"/>
    <property type="match status" value="1"/>
</dbReference>
<feature type="binding site" evidence="8">
    <location>
        <position position="311"/>
    </location>
    <ligand>
        <name>Mg(2+)</name>
        <dbReference type="ChEBI" id="CHEBI:18420"/>
        <label>1</label>
    </ligand>
</feature>
<comment type="caution">
    <text evidence="10">The sequence shown here is derived from an EMBL/GenBank/DDBJ whole genome shotgun (WGS) entry which is preliminary data.</text>
</comment>
<keyword evidence="2" id="KW-0378">Hydrolase</keyword>
<keyword evidence="8" id="KW-0479">Metal-binding</keyword>
<feature type="compositionally biased region" description="Low complexity" evidence="9">
    <location>
        <begin position="472"/>
        <end position="485"/>
    </location>
</feature>
<feature type="binding site" evidence="8">
    <location>
        <position position="61"/>
    </location>
    <ligand>
        <name>Mg(2+)</name>
        <dbReference type="ChEBI" id="CHEBI:18420"/>
        <label>1</label>
    </ligand>
</feature>
<feature type="compositionally biased region" description="Basic and acidic residues" evidence="9">
    <location>
        <begin position="551"/>
        <end position="560"/>
    </location>
</feature>
<feature type="compositionally biased region" description="Low complexity" evidence="9">
    <location>
        <begin position="564"/>
        <end position="577"/>
    </location>
</feature>
<reference evidence="10" key="1">
    <citation type="journal article" date="2023" name="Mol. Biol. Evol.">
        <title>Third-Generation Sequencing Reveals the Adaptive Role of the Epigenome in Three Deep-Sea Polychaetes.</title>
        <authorList>
            <person name="Perez M."/>
            <person name="Aroh O."/>
            <person name="Sun Y."/>
            <person name="Lan Y."/>
            <person name="Juniper S.K."/>
            <person name="Young C.R."/>
            <person name="Angers B."/>
            <person name="Qian P.Y."/>
        </authorList>
    </citation>
    <scope>NUCLEOTIDE SEQUENCE</scope>
    <source>
        <strain evidence="10">P08H-3</strain>
    </source>
</reference>
<accession>A0AAD9NFN5</accession>
<dbReference type="Pfam" id="PF03747">
    <property type="entry name" value="ADP_ribosyl_GH"/>
    <property type="match status" value="1"/>
</dbReference>
<evidence type="ECO:0000256" key="5">
    <source>
        <dbReference type="ARBA" id="ARBA00049773"/>
    </source>
</evidence>
<feature type="compositionally biased region" description="Basic and acidic residues" evidence="9">
    <location>
        <begin position="393"/>
        <end position="406"/>
    </location>
</feature>
<dbReference type="AlphaFoldDB" id="A0AAD9NFN5"/>
<evidence type="ECO:0000256" key="7">
    <source>
        <dbReference type="ARBA" id="ARBA00049810"/>
    </source>
</evidence>
<feature type="compositionally biased region" description="Low complexity" evidence="9">
    <location>
        <begin position="362"/>
        <end position="375"/>
    </location>
</feature>
<keyword evidence="8" id="KW-0460">Magnesium</keyword>
<dbReference type="GO" id="GO:0046872">
    <property type="term" value="F:metal ion binding"/>
    <property type="evidence" value="ECO:0007669"/>
    <property type="project" value="UniProtKB-KW"/>
</dbReference>
<evidence type="ECO:0000256" key="1">
    <source>
        <dbReference type="ARBA" id="ARBA00010702"/>
    </source>
</evidence>
<evidence type="ECO:0000256" key="9">
    <source>
        <dbReference type="SAM" id="MobiDB-lite"/>
    </source>
</evidence>
<dbReference type="PANTHER" id="PTHR16222:SF26">
    <property type="entry name" value="ADP-RIBOSYLHYDROLASE ARH1"/>
    <property type="match status" value="1"/>
</dbReference>